<feature type="compositionally biased region" description="Basic and acidic residues" evidence="1">
    <location>
        <begin position="379"/>
        <end position="404"/>
    </location>
</feature>
<keyword evidence="4" id="KW-1185">Reference proteome</keyword>
<dbReference type="SUPFAM" id="SSF58087">
    <property type="entry name" value="Variant surface glycoprotein (N-terminal domain)"/>
    <property type="match status" value="1"/>
</dbReference>
<dbReference type="AlphaFoldDB" id="F9WK95"/>
<evidence type="ECO:0000313" key="3">
    <source>
        <dbReference type="EMBL" id="CCD17915.1"/>
    </source>
</evidence>
<feature type="compositionally biased region" description="Polar residues" evidence="1">
    <location>
        <begin position="362"/>
        <end position="378"/>
    </location>
</feature>
<protein>
    <submittedName>
        <fullName evidence="3">Uncharacterized protein</fullName>
    </submittedName>
</protein>
<feature type="region of interest" description="Disordered" evidence="1">
    <location>
        <begin position="362"/>
        <end position="416"/>
    </location>
</feature>
<evidence type="ECO:0000313" key="4">
    <source>
        <dbReference type="Proteomes" id="UP000009027"/>
    </source>
</evidence>
<feature type="chain" id="PRO_5003394835" evidence="2">
    <location>
        <begin position="24"/>
        <end position="437"/>
    </location>
</feature>
<evidence type="ECO:0000256" key="1">
    <source>
        <dbReference type="SAM" id="MobiDB-lite"/>
    </source>
</evidence>
<feature type="signal peptide" evidence="2">
    <location>
        <begin position="1"/>
        <end position="23"/>
    </location>
</feature>
<organism evidence="3 4">
    <name type="scientific">Trypanosoma vivax (strain Y486)</name>
    <dbReference type="NCBI Taxonomy" id="1055687"/>
    <lineage>
        <taxon>Eukaryota</taxon>
        <taxon>Discoba</taxon>
        <taxon>Euglenozoa</taxon>
        <taxon>Kinetoplastea</taxon>
        <taxon>Metakinetoplastina</taxon>
        <taxon>Trypanosomatida</taxon>
        <taxon>Trypanosomatidae</taxon>
        <taxon>Trypanosoma</taxon>
        <taxon>Duttonella</taxon>
    </lineage>
</organism>
<proteinExistence type="predicted"/>
<gene>
    <name evidence="3" type="ORF">TvY486_0005390</name>
</gene>
<keyword evidence="2" id="KW-0732">Signal</keyword>
<dbReference type="VEuPathDB" id="TriTrypDB:TvY486_0005390"/>
<accession>F9WK95</accession>
<reference evidence="3 4" key="1">
    <citation type="journal article" date="2012" name="Proc. Natl. Acad. Sci. U.S.A.">
        <title>Antigenic diversity is generated by distinct evolutionary mechanisms in African trypanosome species.</title>
        <authorList>
            <person name="Jackson A.P."/>
            <person name="Berry A."/>
            <person name="Aslett M."/>
            <person name="Allison H.C."/>
            <person name="Burton P."/>
            <person name="Vavrova-Anderson J."/>
            <person name="Brown R."/>
            <person name="Browne H."/>
            <person name="Corton N."/>
            <person name="Hauser H."/>
            <person name="Gamble J."/>
            <person name="Gilderthorp R."/>
            <person name="Marcello L."/>
            <person name="McQuillan J."/>
            <person name="Otto T.D."/>
            <person name="Quail M.A."/>
            <person name="Sanders M.J."/>
            <person name="van Tonder A."/>
            <person name="Ginger M.L."/>
            <person name="Field M.C."/>
            <person name="Barry J.D."/>
            <person name="Hertz-Fowler C."/>
            <person name="Berriman M."/>
        </authorList>
    </citation>
    <scope>NUCLEOTIDE SEQUENCE</scope>
    <source>
        <strain evidence="3 4">Y486</strain>
    </source>
</reference>
<sequence length="437" mass="45528">MRHWAAIGAALAALAATLRGADASAAQKGALVVTGGAEHMCTLSATLKKIKRDALATRGRLPRVAEGGNEGARSGTSRTDIELALANATQLAAQHAPGTGGKLTRAQSLRAALRALASAAERHATMDALAQLVAARAETWYRPIDDTIEAFETASTTASVDRWCLIESISSSDQASATRADQEKLYGCIREDAANKNNLDTAISKVKEATPLEALRAATQSMKAWTGGGSSAGEQVFDAGTSSAGVCTFTEKGTTGTSAGLKADVHTAFAGLWTLTLNSNNPTIAWKGGDLGTSAKTTKFAGIIDAWDALQAHATIESQMCDTSTLTKDVQLIMDKLCSDEEEEDKRKHIAALVQLAAKVTQQAAEESKNQTPQQSGEKQGHTTPGHEDTKEQRATEAGNKEKGTQQGAHGPDKSAAAHLRGALFVAVTAALAKKAA</sequence>
<dbReference type="Proteomes" id="UP000009027">
    <property type="component" value="Unassembled WGS sequence"/>
</dbReference>
<evidence type="ECO:0000256" key="2">
    <source>
        <dbReference type="SAM" id="SignalP"/>
    </source>
</evidence>
<dbReference type="EMBL" id="CAEX01000018">
    <property type="protein sequence ID" value="CCD17915.1"/>
    <property type="molecule type" value="Genomic_DNA"/>
</dbReference>
<name>F9WK95_TRYVY</name>